<dbReference type="AlphaFoldDB" id="A0A1H6WCS6"/>
<accession>A0A1H6WCS6</accession>
<sequence length="74" mass="8900">MTTITVRLNDEEQKYFNEYAKLHDLPLSTLLKKTLEEKMEDEMDLKRIKEYEADLKDGKSETYNHDEVMKMLDL</sequence>
<dbReference type="RefSeq" id="WP_091636868.1">
    <property type="nucleotide sequence ID" value="NZ_FNYW01000094.1"/>
</dbReference>
<dbReference type="Pfam" id="PF19807">
    <property type="entry name" value="DUF6290"/>
    <property type="match status" value="1"/>
</dbReference>
<evidence type="ECO:0000313" key="2">
    <source>
        <dbReference type="Proteomes" id="UP000198564"/>
    </source>
</evidence>
<evidence type="ECO:0008006" key="3">
    <source>
        <dbReference type="Google" id="ProtNLM"/>
    </source>
</evidence>
<dbReference type="InterPro" id="IPR046257">
    <property type="entry name" value="DUF6290"/>
</dbReference>
<name>A0A1H6WCS6_9LACT</name>
<reference evidence="2" key="1">
    <citation type="submission" date="2016-10" db="EMBL/GenBank/DDBJ databases">
        <authorList>
            <person name="Varghese N."/>
            <person name="Submissions S."/>
        </authorList>
    </citation>
    <scope>NUCLEOTIDE SEQUENCE [LARGE SCALE GENOMIC DNA]</scope>
    <source>
        <strain evidence="2">DSM 25751</strain>
    </source>
</reference>
<dbReference type="EMBL" id="FNYW01000094">
    <property type="protein sequence ID" value="SEJ10640.1"/>
    <property type="molecule type" value="Genomic_DNA"/>
</dbReference>
<dbReference type="Proteomes" id="UP000198564">
    <property type="component" value="Unassembled WGS sequence"/>
</dbReference>
<protein>
    <recommendedName>
        <fullName evidence="3">Toxin-antitoxin system, antitoxin component, ribbon-helix-helix domain protein</fullName>
    </recommendedName>
</protein>
<keyword evidence="2" id="KW-1185">Reference proteome</keyword>
<organism evidence="1 2">
    <name type="scientific">Alkalibacterium gilvum</name>
    <dbReference type="NCBI Taxonomy" id="1130080"/>
    <lineage>
        <taxon>Bacteria</taxon>
        <taxon>Bacillati</taxon>
        <taxon>Bacillota</taxon>
        <taxon>Bacilli</taxon>
        <taxon>Lactobacillales</taxon>
        <taxon>Carnobacteriaceae</taxon>
        <taxon>Alkalibacterium</taxon>
    </lineage>
</organism>
<gene>
    <name evidence="1" type="ORF">SAMN04488113_1942</name>
</gene>
<proteinExistence type="predicted"/>
<evidence type="ECO:0000313" key="1">
    <source>
        <dbReference type="EMBL" id="SEJ10640.1"/>
    </source>
</evidence>
<dbReference type="NCBIfam" id="NF046040">
    <property type="entry name" value="RelB_antitoxin"/>
    <property type="match status" value="1"/>
</dbReference>
<dbReference type="STRING" id="1130080.SAMN04488113_1942"/>